<dbReference type="InterPro" id="IPR036259">
    <property type="entry name" value="MFS_trans_sf"/>
</dbReference>
<feature type="transmembrane region" description="Helical" evidence="8">
    <location>
        <begin position="225"/>
        <end position="249"/>
    </location>
</feature>
<evidence type="ECO:0000256" key="5">
    <source>
        <dbReference type="ARBA" id="ARBA00022989"/>
    </source>
</evidence>
<dbReference type="RefSeq" id="WP_068120631.1">
    <property type="nucleotide sequence ID" value="NZ_CCXJ01000292.1"/>
</dbReference>
<feature type="transmembrane region" description="Helical" evidence="8">
    <location>
        <begin position="49"/>
        <end position="70"/>
    </location>
</feature>
<evidence type="ECO:0000256" key="1">
    <source>
        <dbReference type="ARBA" id="ARBA00004429"/>
    </source>
</evidence>
<reference evidence="10 11" key="1">
    <citation type="submission" date="2023-07" db="EMBL/GenBank/DDBJ databases">
        <title>Sequencing the genomes of 1000 actinobacteria strains.</title>
        <authorList>
            <person name="Klenk H.-P."/>
        </authorList>
    </citation>
    <scope>NUCLEOTIDE SEQUENCE [LARGE SCALE GENOMIC DNA]</scope>
    <source>
        <strain evidence="10 11">GD13</strain>
    </source>
</reference>
<feature type="transmembrane region" description="Helical" evidence="8">
    <location>
        <begin position="295"/>
        <end position="322"/>
    </location>
</feature>
<comment type="caution">
    <text evidence="10">The sequence shown here is derived from an EMBL/GenBank/DDBJ whole genome shotgun (WGS) entry which is preliminary data.</text>
</comment>
<feature type="transmembrane region" description="Helical" evidence="8">
    <location>
        <begin position="374"/>
        <end position="397"/>
    </location>
</feature>
<dbReference type="Proteomes" id="UP001240447">
    <property type="component" value="Unassembled WGS sequence"/>
</dbReference>
<feature type="region of interest" description="Disordered" evidence="7">
    <location>
        <begin position="402"/>
        <end position="421"/>
    </location>
</feature>
<sequence>MRRAFADIRPLRESADYRRLWIGTSAQGFGRQVASVTVLYQVWELTGSPLWVGVVGLVHAVPMVVMTLVGGVLADLTDRKRLVVWTTAIAWVTSLGLVAQAFLDVGSLALLLGVLAVQTTATSLGAPARRTLIPRLLPPARVGAGIALMHLSFQASMLAGPAVAGVAIAEGGLATAYLVEAVAFVVSLYGVARLPSMRPERAPDTSVTGLRLVREGIGFVARTKVVAGAFWTDLSATVLAMPMALFPAINEDRFGGDPRTLGLFVSSVAVGGLVAGLLSGWVVRQRRLGTMQLWAAGVWCVALAGVGLAGSLPLLLALLAVAGAADTVSVVSRASLLQLATPDAVRGRVSSVEQVVGVAGPEVGNFRAGVMGSALSPAMAMTGGGLLALAGVVAVAATNRPLRDFRTPTGPDTADGGPVSP</sequence>
<proteinExistence type="predicted"/>
<evidence type="ECO:0000256" key="8">
    <source>
        <dbReference type="SAM" id="Phobius"/>
    </source>
</evidence>
<evidence type="ECO:0000313" key="10">
    <source>
        <dbReference type="EMBL" id="MDP9822548.1"/>
    </source>
</evidence>
<comment type="subcellular location">
    <subcellularLocation>
        <location evidence="1">Cell inner membrane</location>
        <topology evidence="1">Multi-pass membrane protein</topology>
    </subcellularLocation>
</comment>
<feature type="transmembrane region" description="Helical" evidence="8">
    <location>
        <begin position="20"/>
        <end position="43"/>
    </location>
</feature>
<dbReference type="InterPro" id="IPR010290">
    <property type="entry name" value="TM_effector"/>
</dbReference>
<evidence type="ECO:0000259" key="9">
    <source>
        <dbReference type="PROSITE" id="PS50850"/>
    </source>
</evidence>
<dbReference type="PROSITE" id="PS50850">
    <property type="entry name" value="MFS"/>
    <property type="match status" value="1"/>
</dbReference>
<accession>A0ABT9NQ37</accession>
<keyword evidence="11" id="KW-1185">Reference proteome</keyword>
<feature type="transmembrane region" description="Helical" evidence="8">
    <location>
        <begin position="261"/>
        <end position="283"/>
    </location>
</feature>
<keyword evidence="4 8" id="KW-0812">Transmembrane</keyword>
<dbReference type="Pfam" id="PF05977">
    <property type="entry name" value="MFS_3"/>
    <property type="match status" value="1"/>
</dbReference>
<keyword evidence="3" id="KW-1003">Cell membrane</keyword>
<dbReference type="CDD" id="cd06173">
    <property type="entry name" value="MFS_MefA_like"/>
    <property type="match status" value="1"/>
</dbReference>
<keyword evidence="2" id="KW-0813">Transport</keyword>
<feature type="domain" description="Major facilitator superfamily (MFS) profile" evidence="9">
    <location>
        <begin position="221"/>
        <end position="421"/>
    </location>
</feature>
<feature type="transmembrane region" description="Helical" evidence="8">
    <location>
        <begin position="174"/>
        <end position="192"/>
    </location>
</feature>
<name>A0ABT9NQ37_9ACTN</name>
<keyword evidence="6 8" id="KW-0472">Membrane</keyword>
<evidence type="ECO:0000256" key="2">
    <source>
        <dbReference type="ARBA" id="ARBA00022448"/>
    </source>
</evidence>
<dbReference type="Gene3D" id="1.20.1250.20">
    <property type="entry name" value="MFS general substrate transporter like domains"/>
    <property type="match status" value="1"/>
</dbReference>
<evidence type="ECO:0000256" key="3">
    <source>
        <dbReference type="ARBA" id="ARBA00022475"/>
    </source>
</evidence>
<gene>
    <name evidence="10" type="ORF">J2S59_002357</name>
</gene>
<dbReference type="SUPFAM" id="SSF103473">
    <property type="entry name" value="MFS general substrate transporter"/>
    <property type="match status" value="1"/>
</dbReference>
<keyword evidence="5 8" id="KW-1133">Transmembrane helix</keyword>
<dbReference type="InterPro" id="IPR020846">
    <property type="entry name" value="MFS_dom"/>
</dbReference>
<feature type="transmembrane region" description="Helical" evidence="8">
    <location>
        <begin position="147"/>
        <end position="168"/>
    </location>
</feature>
<feature type="transmembrane region" description="Helical" evidence="8">
    <location>
        <begin position="108"/>
        <end position="126"/>
    </location>
</feature>
<dbReference type="PANTHER" id="PTHR23513:SF9">
    <property type="entry name" value="ENTEROBACTIN EXPORTER ENTS"/>
    <property type="match status" value="1"/>
</dbReference>
<evidence type="ECO:0000256" key="4">
    <source>
        <dbReference type="ARBA" id="ARBA00022692"/>
    </source>
</evidence>
<protein>
    <submittedName>
        <fullName evidence="10">MFS family permease</fullName>
    </submittedName>
</protein>
<dbReference type="PANTHER" id="PTHR23513">
    <property type="entry name" value="INTEGRAL MEMBRANE EFFLUX PROTEIN-RELATED"/>
    <property type="match status" value="1"/>
</dbReference>
<evidence type="ECO:0000256" key="7">
    <source>
        <dbReference type="SAM" id="MobiDB-lite"/>
    </source>
</evidence>
<evidence type="ECO:0000313" key="11">
    <source>
        <dbReference type="Proteomes" id="UP001240447"/>
    </source>
</evidence>
<dbReference type="EMBL" id="JAUSQM010000001">
    <property type="protein sequence ID" value="MDP9822548.1"/>
    <property type="molecule type" value="Genomic_DNA"/>
</dbReference>
<feature type="transmembrane region" description="Helical" evidence="8">
    <location>
        <begin position="82"/>
        <end position="102"/>
    </location>
</feature>
<evidence type="ECO:0000256" key="6">
    <source>
        <dbReference type="ARBA" id="ARBA00023136"/>
    </source>
</evidence>
<organism evidence="10 11">
    <name type="scientific">Nocardioides massiliensis</name>
    <dbReference type="NCBI Taxonomy" id="1325935"/>
    <lineage>
        <taxon>Bacteria</taxon>
        <taxon>Bacillati</taxon>
        <taxon>Actinomycetota</taxon>
        <taxon>Actinomycetes</taxon>
        <taxon>Propionibacteriales</taxon>
        <taxon>Nocardioidaceae</taxon>
        <taxon>Nocardioides</taxon>
    </lineage>
</organism>